<evidence type="ECO:0000313" key="5">
    <source>
        <dbReference type="EMBL" id="CAE8642530.1"/>
    </source>
</evidence>
<gene>
    <name evidence="5" type="ORF">PGLA1383_LOCUS57010</name>
</gene>
<protein>
    <recommendedName>
        <fullName evidence="4">SH3 domain-containing protein</fullName>
    </recommendedName>
</protein>
<comment type="caution">
    <text evidence="5">The sequence shown here is derived from an EMBL/GenBank/DDBJ whole genome shotgun (WGS) entry which is preliminary data.</text>
</comment>
<evidence type="ECO:0000259" key="4">
    <source>
        <dbReference type="PROSITE" id="PS50002"/>
    </source>
</evidence>
<feature type="non-terminal residue" evidence="5">
    <location>
        <position position="107"/>
    </location>
</feature>
<proteinExistence type="predicted"/>
<dbReference type="EMBL" id="CAJNNV010033169">
    <property type="protein sequence ID" value="CAE8642530.1"/>
    <property type="molecule type" value="Genomic_DNA"/>
</dbReference>
<evidence type="ECO:0000313" key="6">
    <source>
        <dbReference type="Proteomes" id="UP000654075"/>
    </source>
</evidence>
<evidence type="ECO:0000256" key="2">
    <source>
        <dbReference type="PROSITE-ProRule" id="PRU00192"/>
    </source>
</evidence>
<dbReference type="SUPFAM" id="SSF50044">
    <property type="entry name" value="SH3-domain"/>
    <property type="match status" value="1"/>
</dbReference>
<dbReference type="InterPro" id="IPR001452">
    <property type="entry name" value="SH3_domain"/>
</dbReference>
<dbReference type="InterPro" id="IPR036028">
    <property type="entry name" value="SH3-like_dom_sf"/>
</dbReference>
<feature type="domain" description="SH3" evidence="4">
    <location>
        <begin position="34"/>
        <end position="101"/>
    </location>
</feature>
<sequence>LVAAQVSQEPENHLGPNTADTAAAPERLHNFTHLDGPLLEIVRDVTSLEEGYLELREGDRIICLHKGEGEDEEGWSYGRLEHPAGHPAGWFPTSAARLVASGGSIVC</sequence>
<dbReference type="Proteomes" id="UP000654075">
    <property type="component" value="Unassembled WGS sequence"/>
</dbReference>
<dbReference type="Gene3D" id="2.30.30.40">
    <property type="entry name" value="SH3 Domains"/>
    <property type="match status" value="1"/>
</dbReference>
<keyword evidence="1 2" id="KW-0728">SH3 domain</keyword>
<feature type="region of interest" description="Disordered" evidence="3">
    <location>
        <begin position="1"/>
        <end position="21"/>
    </location>
</feature>
<accession>A0A813HWK0</accession>
<keyword evidence="6" id="KW-1185">Reference proteome</keyword>
<reference evidence="5" key="1">
    <citation type="submission" date="2021-02" db="EMBL/GenBank/DDBJ databases">
        <authorList>
            <person name="Dougan E. K."/>
            <person name="Rhodes N."/>
            <person name="Thang M."/>
            <person name="Chan C."/>
        </authorList>
    </citation>
    <scope>NUCLEOTIDE SEQUENCE</scope>
</reference>
<dbReference type="CDD" id="cd00174">
    <property type="entry name" value="SH3"/>
    <property type="match status" value="1"/>
</dbReference>
<dbReference type="AlphaFoldDB" id="A0A813HWK0"/>
<evidence type="ECO:0000256" key="3">
    <source>
        <dbReference type="SAM" id="MobiDB-lite"/>
    </source>
</evidence>
<evidence type="ECO:0000256" key="1">
    <source>
        <dbReference type="ARBA" id="ARBA00022443"/>
    </source>
</evidence>
<dbReference type="PROSITE" id="PS50002">
    <property type="entry name" value="SH3"/>
    <property type="match status" value="1"/>
</dbReference>
<name>A0A813HWK0_POLGL</name>
<organism evidence="5 6">
    <name type="scientific">Polarella glacialis</name>
    <name type="common">Dinoflagellate</name>
    <dbReference type="NCBI Taxonomy" id="89957"/>
    <lineage>
        <taxon>Eukaryota</taxon>
        <taxon>Sar</taxon>
        <taxon>Alveolata</taxon>
        <taxon>Dinophyceae</taxon>
        <taxon>Suessiales</taxon>
        <taxon>Suessiaceae</taxon>
        <taxon>Polarella</taxon>
    </lineage>
</organism>